<evidence type="ECO:0000313" key="1">
    <source>
        <dbReference type="EMBL" id="GAA0329346.1"/>
    </source>
</evidence>
<evidence type="ECO:0000313" key="2">
    <source>
        <dbReference type="Proteomes" id="UP001500063"/>
    </source>
</evidence>
<dbReference type="Proteomes" id="UP001500063">
    <property type="component" value="Unassembled WGS sequence"/>
</dbReference>
<dbReference type="CDD" id="cd00377">
    <property type="entry name" value="ICL_PEPM"/>
    <property type="match status" value="1"/>
</dbReference>
<dbReference type="PANTHER" id="PTHR42905:SF16">
    <property type="entry name" value="CARBOXYPHOSPHONOENOLPYRUVATE PHOSPHONOMUTASE-LIKE PROTEIN (AFU_ORTHOLOGUE AFUA_5G07230)"/>
    <property type="match status" value="1"/>
</dbReference>
<keyword evidence="2" id="KW-1185">Reference proteome</keyword>
<dbReference type="InterPro" id="IPR040442">
    <property type="entry name" value="Pyrv_kinase-like_dom_sf"/>
</dbReference>
<dbReference type="EMBL" id="BAAABW010000001">
    <property type="protein sequence ID" value="GAA0329346.1"/>
    <property type="molecule type" value="Genomic_DNA"/>
</dbReference>
<dbReference type="GO" id="GO:0016829">
    <property type="term" value="F:lyase activity"/>
    <property type="evidence" value="ECO:0007669"/>
    <property type="project" value="UniProtKB-KW"/>
</dbReference>
<dbReference type="Pfam" id="PF13714">
    <property type="entry name" value="PEP_mutase"/>
    <property type="match status" value="1"/>
</dbReference>
<name>A0ABN0W8Y5_9ACTN</name>
<protein>
    <submittedName>
        <fullName evidence="1">Isocitrate lyase/phosphoenolpyruvate mutase family protein</fullName>
    </submittedName>
</protein>
<proteinExistence type="predicted"/>
<dbReference type="SUPFAM" id="SSF51621">
    <property type="entry name" value="Phosphoenolpyruvate/pyruvate domain"/>
    <property type="match status" value="1"/>
</dbReference>
<dbReference type="PANTHER" id="PTHR42905">
    <property type="entry name" value="PHOSPHOENOLPYRUVATE CARBOXYLASE"/>
    <property type="match status" value="1"/>
</dbReference>
<gene>
    <name evidence="1" type="ORF">GCM10010319_01760</name>
</gene>
<accession>A0ABN0W8Y5</accession>
<keyword evidence="1" id="KW-0456">Lyase</keyword>
<dbReference type="InterPro" id="IPR015813">
    <property type="entry name" value="Pyrv/PenolPyrv_kinase-like_dom"/>
</dbReference>
<organism evidence="1 2">
    <name type="scientific">Streptomyces blastmyceticus</name>
    <dbReference type="NCBI Taxonomy" id="68180"/>
    <lineage>
        <taxon>Bacteria</taxon>
        <taxon>Bacillati</taxon>
        <taxon>Actinomycetota</taxon>
        <taxon>Actinomycetes</taxon>
        <taxon>Kitasatosporales</taxon>
        <taxon>Streptomycetaceae</taxon>
        <taxon>Streptomyces</taxon>
    </lineage>
</organism>
<sequence length="255" mass="26021">MNTAFHALHHADRPLLLPNAWDFASAAALAAAGFAAIGTTSLGVAAANGLPDAAGLARDETVALARRLVRLSCPVTVDIEAGFSADPGEVGDLVAELADLGVAGINLEDGRGDRLAAPATQVALIRAVKSRAPEVFLNARADTYWLGVDASVPATLDRARRYVEAGADGIFVPGLAGEEDIAAVTAAVPVPVNVLHLPALGLDRLADLGVRRVSTGSLLFRAALKATVTTAVAVRDGDPLPAGIPGYAETDALSR</sequence>
<reference evidence="1 2" key="1">
    <citation type="journal article" date="2019" name="Int. J. Syst. Evol. Microbiol.">
        <title>The Global Catalogue of Microorganisms (GCM) 10K type strain sequencing project: providing services to taxonomists for standard genome sequencing and annotation.</title>
        <authorList>
            <consortium name="The Broad Institute Genomics Platform"/>
            <consortium name="The Broad Institute Genome Sequencing Center for Infectious Disease"/>
            <person name="Wu L."/>
            <person name="Ma J."/>
        </authorList>
    </citation>
    <scope>NUCLEOTIDE SEQUENCE [LARGE SCALE GENOMIC DNA]</scope>
    <source>
        <strain evidence="1 2">JCM 4565</strain>
    </source>
</reference>
<dbReference type="Gene3D" id="3.20.20.60">
    <property type="entry name" value="Phosphoenolpyruvate-binding domains"/>
    <property type="match status" value="1"/>
</dbReference>
<comment type="caution">
    <text evidence="1">The sequence shown here is derived from an EMBL/GenBank/DDBJ whole genome shotgun (WGS) entry which is preliminary data.</text>
</comment>
<dbReference type="RefSeq" id="WP_344115012.1">
    <property type="nucleotide sequence ID" value="NZ_BAAABW010000001.1"/>
</dbReference>
<dbReference type="InterPro" id="IPR039556">
    <property type="entry name" value="ICL/PEPM"/>
</dbReference>